<name>A0A2B1KS98_BACCE</name>
<organism evidence="2 3">
    <name type="scientific">Bacillus cereus</name>
    <dbReference type="NCBI Taxonomy" id="1396"/>
    <lineage>
        <taxon>Bacteria</taxon>
        <taxon>Bacillati</taxon>
        <taxon>Bacillota</taxon>
        <taxon>Bacilli</taxon>
        <taxon>Bacillales</taxon>
        <taxon>Bacillaceae</taxon>
        <taxon>Bacillus</taxon>
        <taxon>Bacillus cereus group</taxon>
    </lineage>
</organism>
<keyword evidence="1" id="KW-0472">Membrane</keyword>
<evidence type="ECO:0000313" key="3">
    <source>
        <dbReference type="Proteomes" id="UP000225182"/>
    </source>
</evidence>
<comment type="caution">
    <text evidence="2">The sequence shown here is derived from an EMBL/GenBank/DDBJ whole genome shotgun (WGS) entry which is preliminary data.</text>
</comment>
<evidence type="ECO:0000256" key="1">
    <source>
        <dbReference type="SAM" id="Phobius"/>
    </source>
</evidence>
<protein>
    <submittedName>
        <fullName evidence="2">Uncharacterized protein</fullName>
    </submittedName>
</protein>
<dbReference type="EMBL" id="NUYN01000010">
    <property type="protein sequence ID" value="PFN27805.1"/>
    <property type="molecule type" value="Genomic_DNA"/>
</dbReference>
<dbReference type="AlphaFoldDB" id="A0A2B1KS98"/>
<reference evidence="2 3" key="1">
    <citation type="submission" date="2017-09" db="EMBL/GenBank/DDBJ databases">
        <title>Large-scale bioinformatics analysis of Bacillus genomes uncovers conserved roles of natural products in bacterial physiology.</title>
        <authorList>
            <consortium name="Agbiome Team Llc"/>
            <person name="Bleich R.M."/>
            <person name="Grubbs K.J."/>
            <person name="Santa Maria K.C."/>
            <person name="Allen S.E."/>
            <person name="Farag S."/>
            <person name="Shank E.A."/>
            <person name="Bowers A."/>
        </authorList>
    </citation>
    <scope>NUCLEOTIDE SEQUENCE [LARGE SCALE GENOMIC DNA]</scope>
    <source>
        <strain evidence="2 3">AFS076905</strain>
    </source>
</reference>
<feature type="transmembrane region" description="Helical" evidence="1">
    <location>
        <begin position="39"/>
        <end position="66"/>
    </location>
</feature>
<keyword evidence="1" id="KW-0812">Transmembrane</keyword>
<sequence>MNHSKSFSIIDCHLTNQIFLALIKFFIRNNFFNTKHKLLIMFYCIDLLLFTYVLQLYIFVGISFIYA</sequence>
<accession>A0A2B1KS98</accession>
<dbReference type="Proteomes" id="UP000225182">
    <property type="component" value="Unassembled WGS sequence"/>
</dbReference>
<keyword evidence="1" id="KW-1133">Transmembrane helix</keyword>
<gene>
    <name evidence="2" type="ORF">COJ50_06700</name>
</gene>
<evidence type="ECO:0000313" key="2">
    <source>
        <dbReference type="EMBL" id="PFN27805.1"/>
    </source>
</evidence>
<proteinExistence type="predicted"/>